<proteinExistence type="predicted"/>
<evidence type="ECO:0000313" key="2">
    <source>
        <dbReference type="Proteomes" id="UP000663879"/>
    </source>
</evidence>
<gene>
    <name evidence="1" type="ORF">OXX778_LOCUS15610</name>
</gene>
<reference evidence="1" key="1">
    <citation type="submission" date="2021-02" db="EMBL/GenBank/DDBJ databases">
        <authorList>
            <person name="Nowell W R."/>
        </authorList>
    </citation>
    <scope>NUCLEOTIDE SEQUENCE</scope>
    <source>
        <strain evidence="1">Ploen Becks lab</strain>
    </source>
</reference>
<keyword evidence="2" id="KW-1185">Reference proteome</keyword>
<sequence length="70" mass="7833">MYKKLVLPQCLADLPETDIEIGFSEIKSIPDLSVGKLVKTSKVVDDSVVNIMSNYDPNKKLDTLNRLILL</sequence>
<evidence type="ECO:0000313" key="1">
    <source>
        <dbReference type="EMBL" id="CAF0984772.1"/>
    </source>
</evidence>
<dbReference type="EMBL" id="CAJNOC010003487">
    <property type="protein sequence ID" value="CAF0984772.1"/>
    <property type="molecule type" value="Genomic_DNA"/>
</dbReference>
<organism evidence="1 2">
    <name type="scientific">Brachionus calyciflorus</name>
    <dbReference type="NCBI Taxonomy" id="104777"/>
    <lineage>
        <taxon>Eukaryota</taxon>
        <taxon>Metazoa</taxon>
        <taxon>Spiralia</taxon>
        <taxon>Gnathifera</taxon>
        <taxon>Rotifera</taxon>
        <taxon>Eurotatoria</taxon>
        <taxon>Monogononta</taxon>
        <taxon>Pseudotrocha</taxon>
        <taxon>Ploima</taxon>
        <taxon>Brachionidae</taxon>
        <taxon>Brachionus</taxon>
    </lineage>
</organism>
<comment type="caution">
    <text evidence="1">The sequence shown here is derived from an EMBL/GenBank/DDBJ whole genome shotgun (WGS) entry which is preliminary data.</text>
</comment>
<accession>A0A814FTW4</accession>
<protein>
    <submittedName>
        <fullName evidence="1">Uncharacterized protein</fullName>
    </submittedName>
</protein>
<name>A0A814FTW4_9BILA</name>
<dbReference type="Proteomes" id="UP000663879">
    <property type="component" value="Unassembled WGS sequence"/>
</dbReference>
<dbReference type="AlphaFoldDB" id="A0A814FTW4"/>